<organism evidence="8 9">
    <name type="scientific">Teredinibacter turnerae (strain ATCC 39867 / T7901)</name>
    <dbReference type="NCBI Taxonomy" id="377629"/>
    <lineage>
        <taxon>Bacteria</taxon>
        <taxon>Pseudomonadati</taxon>
        <taxon>Pseudomonadota</taxon>
        <taxon>Gammaproteobacteria</taxon>
        <taxon>Cellvibrionales</taxon>
        <taxon>Cellvibrionaceae</taxon>
        <taxon>Teredinibacter</taxon>
    </lineage>
</organism>
<keyword evidence="2" id="KW-0813">Transport</keyword>
<dbReference type="eggNOG" id="COG0534">
    <property type="taxonomic scope" value="Bacteria"/>
</dbReference>
<dbReference type="GO" id="GO:0005886">
    <property type="term" value="C:plasma membrane"/>
    <property type="evidence" value="ECO:0007669"/>
    <property type="project" value="UniProtKB-SubCell"/>
</dbReference>
<evidence type="ECO:0000256" key="5">
    <source>
        <dbReference type="ARBA" id="ARBA00022989"/>
    </source>
</evidence>
<feature type="transmembrane region" description="Helical" evidence="7">
    <location>
        <begin position="446"/>
        <end position="469"/>
    </location>
</feature>
<evidence type="ECO:0000256" key="3">
    <source>
        <dbReference type="ARBA" id="ARBA00022475"/>
    </source>
</evidence>
<name>C5BNS6_TERTT</name>
<evidence type="ECO:0000256" key="2">
    <source>
        <dbReference type="ARBA" id="ARBA00022448"/>
    </source>
</evidence>
<keyword evidence="9" id="KW-1185">Reference proteome</keyword>
<dbReference type="Proteomes" id="UP000009080">
    <property type="component" value="Chromosome"/>
</dbReference>
<evidence type="ECO:0000256" key="6">
    <source>
        <dbReference type="ARBA" id="ARBA00023136"/>
    </source>
</evidence>
<gene>
    <name evidence="8" type="ordered locus">TERTU_0654</name>
</gene>
<sequence>MHIEDASLTHIPKGRKHLQCGQFFSVARRRFSTPVRRYNIECGISMATTNSTPTSDSTGLNNRAFWLRVAALALPVAAQMVLQSLLGMADVIMVGGLGPTAIAAVGLAAKLQFLLLVLMAGIGAGCSVLVAQYSGADDFRSCQRTLALTLMFGTAVMVPFTLAFGFLSHFWVSLINPDPEVVALTATYLRITALVLLSTQIIVIFEAGLRALGNTGVPLVMAAIAAVLNVVLNYLLIFGNGGFPALGVAGAAWATLLSRVLQLTGILCWVYLSGHGFGLRITHFAEALNRKVFMRYFNFASPIIVNHVVWGVGNATYHILTGYAGTDALAVMGVIVPIESLFFALFIGLANASAVMIGRALGGSRNDDAWRLYRFFDRLTLSVALLFSLAVFICRPLIVGVFNNMDEATAALLTDTLGIFSLLIWVKVLNMLRILGVLRAGGDNRFCLLMDTVVTWCIGLPLFVLGVLWLNLPFLAIYLLMYVEDMAKFMPVRIRIRLRRWMNNLTTEPEPSTASKASG</sequence>
<feature type="transmembrane region" description="Helical" evidence="7">
    <location>
        <begin position="250"/>
        <end position="272"/>
    </location>
</feature>
<evidence type="ECO:0000313" key="9">
    <source>
        <dbReference type="Proteomes" id="UP000009080"/>
    </source>
</evidence>
<proteinExistence type="predicted"/>
<dbReference type="EMBL" id="CP001614">
    <property type="protein sequence ID" value="ACR14637.1"/>
    <property type="molecule type" value="Genomic_DNA"/>
</dbReference>
<dbReference type="PIRSF" id="PIRSF006603">
    <property type="entry name" value="DinF"/>
    <property type="match status" value="1"/>
</dbReference>
<feature type="transmembrane region" description="Helical" evidence="7">
    <location>
        <begin position="145"/>
        <end position="167"/>
    </location>
</feature>
<feature type="transmembrane region" description="Helical" evidence="7">
    <location>
        <begin position="330"/>
        <end position="358"/>
    </location>
</feature>
<feature type="transmembrane region" description="Helical" evidence="7">
    <location>
        <begin position="293"/>
        <end position="310"/>
    </location>
</feature>
<keyword evidence="5 7" id="KW-1133">Transmembrane helix</keyword>
<dbReference type="GO" id="GO:0015297">
    <property type="term" value="F:antiporter activity"/>
    <property type="evidence" value="ECO:0007669"/>
    <property type="project" value="InterPro"/>
</dbReference>
<feature type="transmembrane region" description="Helical" evidence="7">
    <location>
        <begin position="187"/>
        <end position="205"/>
    </location>
</feature>
<keyword evidence="4 7" id="KW-0812">Transmembrane</keyword>
<evidence type="ECO:0000313" key="8">
    <source>
        <dbReference type="EMBL" id="ACR14637.1"/>
    </source>
</evidence>
<reference evidence="8 9" key="1">
    <citation type="journal article" date="2009" name="PLoS ONE">
        <title>The complete genome of Teredinibacter turnerae T7901: an intracellular endosymbiont of marine wood-boring bivalves (shipworms).</title>
        <authorList>
            <person name="Yang J.C."/>
            <person name="Madupu R."/>
            <person name="Durkin A.S."/>
            <person name="Ekborg N.A."/>
            <person name="Pedamallu C.S."/>
            <person name="Hostetler J.B."/>
            <person name="Radune D."/>
            <person name="Toms B.S."/>
            <person name="Henrissat B."/>
            <person name="Coutinho P.M."/>
            <person name="Schwarz S."/>
            <person name="Field L."/>
            <person name="Trindade-Silva A.E."/>
            <person name="Soares C.A.G."/>
            <person name="Elshahawi S."/>
            <person name="Hanora A."/>
            <person name="Schmidt E.W."/>
            <person name="Haygood M.G."/>
            <person name="Posfai J."/>
            <person name="Benner J."/>
            <person name="Madinger C."/>
            <person name="Nove J."/>
            <person name="Anton B."/>
            <person name="Chaudhary K."/>
            <person name="Foster J."/>
            <person name="Holman A."/>
            <person name="Kumar S."/>
            <person name="Lessard P.A."/>
            <person name="Luyten Y.A."/>
            <person name="Slatko B."/>
            <person name="Wood N."/>
            <person name="Wu B."/>
            <person name="Teplitski M."/>
            <person name="Mougous J.D."/>
            <person name="Ward N."/>
            <person name="Eisen J.A."/>
            <person name="Badger J.H."/>
            <person name="Distel D.L."/>
        </authorList>
    </citation>
    <scope>NUCLEOTIDE SEQUENCE [LARGE SCALE GENOMIC DNA]</scope>
    <source>
        <strain evidence="9">ATCC 39867 / T7901</strain>
    </source>
</reference>
<dbReference type="KEGG" id="ttu:TERTU_0654"/>
<evidence type="ECO:0000256" key="7">
    <source>
        <dbReference type="SAM" id="Phobius"/>
    </source>
</evidence>
<comment type="subcellular location">
    <subcellularLocation>
        <location evidence="1">Cell inner membrane</location>
        <topology evidence="1">Multi-pass membrane protein</topology>
    </subcellularLocation>
</comment>
<dbReference type="NCBIfam" id="TIGR00797">
    <property type="entry name" value="matE"/>
    <property type="match status" value="1"/>
</dbReference>
<dbReference type="InterPro" id="IPR002528">
    <property type="entry name" value="MATE_fam"/>
</dbReference>
<dbReference type="CDD" id="cd13134">
    <property type="entry name" value="MATE_like_8"/>
    <property type="match status" value="1"/>
</dbReference>
<accession>C5BNS6</accession>
<keyword evidence="3" id="KW-1003">Cell membrane</keyword>
<dbReference type="HOGENOM" id="CLU_012893_5_1_6"/>
<keyword evidence="6 7" id="KW-0472">Membrane</keyword>
<protein>
    <submittedName>
        <fullName evidence="8">Mate efflux family protein</fullName>
    </submittedName>
</protein>
<dbReference type="GO" id="GO:0042910">
    <property type="term" value="F:xenobiotic transmembrane transporter activity"/>
    <property type="evidence" value="ECO:0007669"/>
    <property type="project" value="InterPro"/>
</dbReference>
<feature type="transmembrane region" description="Helical" evidence="7">
    <location>
        <begin position="113"/>
        <end position="133"/>
    </location>
</feature>
<dbReference type="PANTHER" id="PTHR42925">
    <property type="entry name" value="MULTIDRUG AND TOXIN EFFLUX PROTEIN MATE FAMILY"/>
    <property type="match status" value="1"/>
</dbReference>
<dbReference type="Pfam" id="PF01554">
    <property type="entry name" value="MatE"/>
    <property type="match status" value="2"/>
</dbReference>
<feature type="transmembrane region" description="Helical" evidence="7">
    <location>
        <begin position="379"/>
        <end position="402"/>
    </location>
</feature>
<feature type="transmembrane region" description="Helical" evidence="7">
    <location>
        <begin position="65"/>
        <end position="82"/>
    </location>
</feature>
<dbReference type="STRING" id="377629.TERTU_0654"/>
<dbReference type="AlphaFoldDB" id="C5BNS6"/>
<dbReference type="InterPro" id="IPR048279">
    <property type="entry name" value="MdtK-like"/>
</dbReference>
<feature type="transmembrane region" description="Helical" evidence="7">
    <location>
        <begin position="217"/>
        <end position="238"/>
    </location>
</feature>
<dbReference type="PANTHER" id="PTHR42925:SF2">
    <property type="entry name" value="NA+ DRIVEN MULTIDRUG EFFLUX PUMP"/>
    <property type="match status" value="1"/>
</dbReference>
<dbReference type="InterPro" id="IPR047135">
    <property type="entry name" value="YsiQ"/>
</dbReference>
<evidence type="ECO:0000256" key="4">
    <source>
        <dbReference type="ARBA" id="ARBA00022692"/>
    </source>
</evidence>
<evidence type="ECO:0000256" key="1">
    <source>
        <dbReference type="ARBA" id="ARBA00004429"/>
    </source>
</evidence>